<evidence type="ECO:0000256" key="2">
    <source>
        <dbReference type="ARBA" id="ARBA00009288"/>
    </source>
</evidence>
<dbReference type="PROSITE" id="PS51257">
    <property type="entry name" value="PROKAR_LIPOPROTEIN"/>
    <property type="match status" value="1"/>
</dbReference>
<evidence type="ECO:0000256" key="3">
    <source>
        <dbReference type="ARBA" id="ARBA00011887"/>
    </source>
</evidence>
<evidence type="ECO:0000256" key="9">
    <source>
        <dbReference type="ARBA" id="ARBA00023004"/>
    </source>
</evidence>
<accession>A0ABR5SD46</accession>
<protein>
    <recommendedName>
        <fullName evidence="3">nitrite reductase (cytochrome; ammonia-forming)</fullName>
        <ecNumber evidence="3">1.7.2.2</ecNumber>
    </recommendedName>
</protein>
<dbReference type="InterPro" id="IPR003321">
    <property type="entry name" value="Cyt_c552"/>
</dbReference>
<dbReference type="PANTHER" id="PTHR30633">
    <property type="entry name" value="CYTOCHROME C-552 RESPIRATORY NITRITE REDUCTASE"/>
    <property type="match status" value="1"/>
</dbReference>
<proteinExistence type="inferred from homology"/>
<comment type="subcellular location">
    <subcellularLocation>
        <location evidence="1">Cell envelope</location>
    </subcellularLocation>
</comment>
<keyword evidence="5" id="KW-0479">Metal-binding</keyword>
<evidence type="ECO:0000313" key="13">
    <source>
        <dbReference type="Proteomes" id="UP000060487"/>
    </source>
</evidence>
<dbReference type="EMBL" id="LNQR01000084">
    <property type="protein sequence ID" value="KWT82654.1"/>
    <property type="molecule type" value="Genomic_DNA"/>
</dbReference>
<evidence type="ECO:0000256" key="6">
    <source>
        <dbReference type="ARBA" id="ARBA00022729"/>
    </source>
</evidence>
<reference evidence="12 13" key="1">
    <citation type="submission" date="2015-11" db="EMBL/GenBank/DDBJ databases">
        <authorList>
            <person name="Lin W."/>
        </authorList>
    </citation>
    <scope>NUCLEOTIDE SEQUENCE [LARGE SCALE GENOMIC DNA]</scope>
    <source>
        <strain evidence="12 13">HCH-1</strain>
    </source>
</reference>
<dbReference type="Pfam" id="PF02335">
    <property type="entry name" value="Cytochrom_C552"/>
    <property type="match status" value="1"/>
</dbReference>
<name>A0ABR5SD46_9BACT</name>
<keyword evidence="7" id="KW-0106">Calcium</keyword>
<evidence type="ECO:0000256" key="1">
    <source>
        <dbReference type="ARBA" id="ARBA00004196"/>
    </source>
</evidence>
<keyword evidence="4" id="KW-0349">Heme</keyword>
<feature type="signal peptide" evidence="11">
    <location>
        <begin position="1"/>
        <end position="23"/>
    </location>
</feature>
<sequence>MFMRTMMYCTMFVWIALSMTGCSGEPKSVASAIIIPDGEKDPAVWGRKFPNHYDSYLKNSEKTKDYSKYKSDNQCRLSPWPFQFVLFDGWGFGVEYNEPNGHTEMMKDQRDIDSSRKKAGGVCLTCKTPYAPELRKKLDIDYFRKPYDEVLNEIPEKHRTMGLVCIDCHDPATMDLRISRQTLIESLKAIGKDPEKLTRQEKRSLVCAQCHVDYSIPKDKDGKSIALVFPWKNGKWGNITIEAVIKQIRDEGLKEWKHKPTDQKLGHLRHPEFELFSSPGSVHWAAGVACADCHMPYERVGREKISSHRWESPLKNDMKACMQCHTQDAKWLKDQVYNIQDRVNHMFTKAGYTLASAALTLEAAVKIPKADNATIEKAKALYAEAYYRCTWIGAENSMGFHNPTESLRVLGDALDLGHQAEALAREAILKASATPPEFDMAQIDKIVAERSDGKTGFKADVKKRAALMSGK</sequence>
<dbReference type="Gene3D" id="1.20.140.10">
    <property type="entry name" value="Butyryl-CoA Dehydrogenase, subunit A, domain 3"/>
    <property type="match status" value="1"/>
</dbReference>
<keyword evidence="9" id="KW-0408">Iron</keyword>
<keyword evidence="6 11" id="KW-0732">Signal</keyword>
<evidence type="ECO:0000256" key="7">
    <source>
        <dbReference type="ARBA" id="ARBA00022837"/>
    </source>
</evidence>
<evidence type="ECO:0000256" key="11">
    <source>
        <dbReference type="SAM" id="SignalP"/>
    </source>
</evidence>
<keyword evidence="8 12" id="KW-0560">Oxidoreductase</keyword>
<comment type="catalytic activity">
    <reaction evidence="10">
        <text>6 Fe(III)-[cytochrome c] + NH4(+) + 2 H2O = 6 Fe(II)-[cytochrome c] + nitrite + 8 H(+)</text>
        <dbReference type="Rhea" id="RHEA:13089"/>
        <dbReference type="Rhea" id="RHEA-COMP:10350"/>
        <dbReference type="Rhea" id="RHEA-COMP:14399"/>
        <dbReference type="ChEBI" id="CHEBI:15377"/>
        <dbReference type="ChEBI" id="CHEBI:15378"/>
        <dbReference type="ChEBI" id="CHEBI:16301"/>
        <dbReference type="ChEBI" id="CHEBI:28938"/>
        <dbReference type="ChEBI" id="CHEBI:29033"/>
        <dbReference type="ChEBI" id="CHEBI:29034"/>
        <dbReference type="EC" id="1.7.2.2"/>
    </reaction>
</comment>
<dbReference type="GO" id="GO:0042279">
    <property type="term" value="F:nitrite reductase (cytochrome, ammonia-forming) activity"/>
    <property type="evidence" value="ECO:0007669"/>
    <property type="project" value="UniProtKB-EC"/>
</dbReference>
<keyword evidence="13" id="KW-1185">Reference proteome</keyword>
<comment type="similarity">
    <text evidence="2">Belongs to the cytochrome c-552 family.</text>
</comment>
<dbReference type="CDD" id="cd00548">
    <property type="entry name" value="NrfA-like"/>
    <property type="match status" value="1"/>
</dbReference>
<dbReference type="PIRSF" id="PIRSF000243">
    <property type="entry name" value="Cyt_c552"/>
    <property type="match status" value="1"/>
</dbReference>
<comment type="caution">
    <text evidence="12">The sequence shown here is derived from an EMBL/GenBank/DDBJ whole genome shotgun (WGS) entry which is preliminary data.</text>
</comment>
<dbReference type="PANTHER" id="PTHR30633:SF0">
    <property type="entry name" value="CYTOCHROME C-552"/>
    <property type="match status" value="1"/>
</dbReference>
<evidence type="ECO:0000313" key="12">
    <source>
        <dbReference type="EMBL" id="KWT82654.1"/>
    </source>
</evidence>
<evidence type="ECO:0000256" key="8">
    <source>
        <dbReference type="ARBA" id="ARBA00023002"/>
    </source>
</evidence>
<dbReference type="EC" id="1.7.2.2" evidence="3"/>
<evidence type="ECO:0000256" key="5">
    <source>
        <dbReference type="ARBA" id="ARBA00022723"/>
    </source>
</evidence>
<feature type="chain" id="PRO_5047444585" description="nitrite reductase (cytochrome; ammonia-forming)" evidence="11">
    <location>
        <begin position="24"/>
        <end position="471"/>
    </location>
</feature>
<dbReference type="Proteomes" id="UP000060487">
    <property type="component" value="Unassembled WGS sequence"/>
</dbReference>
<evidence type="ECO:0000256" key="10">
    <source>
        <dbReference type="ARBA" id="ARBA00049131"/>
    </source>
</evidence>
<organism evidence="12 13">
    <name type="scientific">Candidatus Magnetominusculus xianensis</name>
    <dbReference type="NCBI Taxonomy" id="1748249"/>
    <lineage>
        <taxon>Bacteria</taxon>
        <taxon>Pseudomonadati</taxon>
        <taxon>Nitrospirota</taxon>
        <taxon>Nitrospiria</taxon>
        <taxon>Nitrospirales</taxon>
        <taxon>Nitrospiraceae</taxon>
        <taxon>Candidatus Magnetominusculus</taxon>
    </lineage>
</organism>
<evidence type="ECO:0000256" key="4">
    <source>
        <dbReference type="ARBA" id="ARBA00022617"/>
    </source>
</evidence>
<dbReference type="InterPro" id="IPR036280">
    <property type="entry name" value="Multihaem_cyt_sf"/>
</dbReference>
<dbReference type="Gene3D" id="1.10.1130.10">
    <property type="entry name" value="Flavocytochrome C3, Chain A"/>
    <property type="match status" value="1"/>
</dbReference>
<gene>
    <name evidence="12" type="ORF">ASN18_2410</name>
</gene>
<dbReference type="SUPFAM" id="SSF48695">
    <property type="entry name" value="Multiheme cytochromes"/>
    <property type="match status" value="1"/>
</dbReference>